<dbReference type="OrthoDB" id="6402334at2"/>
<dbReference type="Proteomes" id="UP000249898">
    <property type="component" value="Chromosome"/>
</dbReference>
<evidence type="ECO:0000313" key="2">
    <source>
        <dbReference type="Proteomes" id="UP000249898"/>
    </source>
</evidence>
<sequence>MPQMMSLGGFVFSLSEGTPYEGLQRTSDGGWVAVSRYGQKPLSQNTGQQLENITLTGTWFQSQGMIHLAALRALQNKRQPLVLADGYGNHLGQWVIKRLQEKQDRIIDDGTAFVLGFTIELEEYANDDPA</sequence>
<dbReference type="AlphaFoldDB" id="A0A2Z4PVX3"/>
<protein>
    <recommendedName>
        <fullName evidence="3">Phage tail protein</fullName>
    </recommendedName>
</protein>
<dbReference type="Pfam" id="PF06995">
    <property type="entry name" value="Phage_P2_GpU"/>
    <property type="match status" value="1"/>
</dbReference>
<proteinExistence type="predicted"/>
<evidence type="ECO:0008006" key="3">
    <source>
        <dbReference type="Google" id="ProtNLM"/>
    </source>
</evidence>
<dbReference type="InterPro" id="IPR009734">
    <property type="entry name" value="Myoviridae_GpU"/>
</dbReference>
<reference evidence="1 2" key="1">
    <citation type="submission" date="2016-06" db="EMBL/GenBank/DDBJ databases">
        <title>The sequenced genome of the ice-adhering bacterium Marinomonas primoryensis, from Antarctica.</title>
        <authorList>
            <person name="Graham L."/>
            <person name="Vance T.D.R."/>
            <person name="Davies P.L."/>
        </authorList>
    </citation>
    <scope>NUCLEOTIDE SEQUENCE [LARGE SCALE GENOMIC DNA]</scope>
    <source>
        <strain evidence="1 2">AceL</strain>
    </source>
</reference>
<dbReference type="RefSeq" id="WP_112140188.1">
    <property type="nucleotide sequence ID" value="NZ_CP016181.1"/>
</dbReference>
<dbReference type="EMBL" id="CP016181">
    <property type="protein sequence ID" value="AWY01587.1"/>
    <property type="molecule type" value="Genomic_DNA"/>
</dbReference>
<accession>A0A2Z4PVX3</accession>
<gene>
    <name evidence="1" type="ORF">A8139_17665</name>
</gene>
<evidence type="ECO:0000313" key="1">
    <source>
        <dbReference type="EMBL" id="AWY01587.1"/>
    </source>
</evidence>
<name>A0A2Z4PVX3_9GAMM</name>
<organism evidence="1 2">
    <name type="scientific">Marinomonas primoryensis</name>
    <dbReference type="NCBI Taxonomy" id="178399"/>
    <lineage>
        <taxon>Bacteria</taxon>
        <taxon>Pseudomonadati</taxon>
        <taxon>Pseudomonadota</taxon>
        <taxon>Gammaproteobacteria</taxon>
        <taxon>Oceanospirillales</taxon>
        <taxon>Oceanospirillaceae</taxon>
        <taxon>Marinomonas</taxon>
    </lineage>
</organism>